<accession>A0A0C3TGF0</accession>
<dbReference type="PANTHER" id="PTHR12048">
    <property type="entry name" value="CCAAT-BINDING FACTOR-RELATED"/>
    <property type="match status" value="1"/>
</dbReference>
<evidence type="ECO:0008006" key="3">
    <source>
        <dbReference type="Google" id="ProtNLM"/>
    </source>
</evidence>
<keyword evidence="2" id="KW-1185">Reference proteome</keyword>
<dbReference type="OMA" id="HLYASTF"/>
<sequence>MKKVMSSGTLNDKMASMMLMIQQSPVHRLQVLDILLKMASKRGKREHSMALETLKDLFETDLLPDRKLTYFHEQPVDEQAARNPTLLVMWYFEDAVKHKFAEFITHLEAATHDSLTHVRTKVCRMSYDLLRTKAEQEQANLFLLVNKLGDPDKKVSSHVMYLLNKLLLEHPAMKAVVAAEVQRLLFRPNVSDRAKHYATAFLNQIILAKQDGELAKGLVGSYLGLFRKHMEEKKNFEDKTLTAILTGVNRALPFLPLPVAAAVIGEHLDSIFKMVYVATFNTSIQALQVLFQATADAHGIPSARYYRALY</sequence>
<dbReference type="OrthoDB" id="28947at2759"/>
<dbReference type="EnsemblProtists" id="EKX42988">
    <property type="protein sequence ID" value="EKX42988"/>
    <property type="gene ID" value="GUITHDRAFT_56893"/>
</dbReference>
<dbReference type="PaxDb" id="55529-EKX42988"/>
<organism evidence="1 2">
    <name type="scientific">Guillardia theta (strain CCMP2712)</name>
    <name type="common">Cryptophyte</name>
    <dbReference type="NCBI Taxonomy" id="905079"/>
    <lineage>
        <taxon>Eukaryota</taxon>
        <taxon>Cryptophyceae</taxon>
        <taxon>Pyrenomonadales</taxon>
        <taxon>Geminigeraceae</taxon>
        <taxon>Guillardia</taxon>
    </lineage>
</organism>
<name>A0A0C3TGF0_GUITC</name>
<dbReference type="PANTHER" id="PTHR12048:SF0">
    <property type="entry name" value="CCAAT_ENHANCER-BINDING PROTEIN ZETA"/>
    <property type="match status" value="1"/>
</dbReference>
<proteinExistence type="predicted"/>
<dbReference type="Proteomes" id="UP000011087">
    <property type="component" value="Unassembled WGS sequence"/>
</dbReference>
<dbReference type="InterPro" id="IPR016024">
    <property type="entry name" value="ARM-type_fold"/>
</dbReference>
<reference evidence="2" key="1">
    <citation type="journal article" date="2012" name="Nature">
        <title>Algal genomes reveal evolutionary mosaicism and the fate of nucleomorphs.</title>
        <authorList>
            <consortium name="DOE Joint Genome Institute"/>
            <person name="Curtis B.A."/>
            <person name="Tanifuji G."/>
            <person name="Burki F."/>
            <person name="Gruber A."/>
            <person name="Irimia M."/>
            <person name="Maruyama S."/>
            <person name="Arias M.C."/>
            <person name="Ball S.G."/>
            <person name="Gile G.H."/>
            <person name="Hirakawa Y."/>
            <person name="Hopkins J.F."/>
            <person name="Kuo A."/>
            <person name="Rensing S.A."/>
            <person name="Schmutz J."/>
            <person name="Symeonidi A."/>
            <person name="Elias M."/>
            <person name="Eveleigh R.J."/>
            <person name="Herman E.K."/>
            <person name="Klute M.J."/>
            <person name="Nakayama T."/>
            <person name="Obornik M."/>
            <person name="Reyes-Prieto A."/>
            <person name="Armbrust E.V."/>
            <person name="Aves S.J."/>
            <person name="Beiko R.G."/>
            <person name="Coutinho P."/>
            <person name="Dacks J.B."/>
            <person name="Durnford D.G."/>
            <person name="Fast N.M."/>
            <person name="Green B.R."/>
            <person name="Grisdale C.J."/>
            <person name="Hempel F."/>
            <person name="Henrissat B."/>
            <person name="Hoppner M.P."/>
            <person name="Ishida K."/>
            <person name="Kim E."/>
            <person name="Koreny L."/>
            <person name="Kroth P.G."/>
            <person name="Liu Y."/>
            <person name="Malik S.B."/>
            <person name="Maier U.G."/>
            <person name="McRose D."/>
            <person name="Mock T."/>
            <person name="Neilson J.A."/>
            <person name="Onodera N.T."/>
            <person name="Poole A.M."/>
            <person name="Pritham E.J."/>
            <person name="Richards T.A."/>
            <person name="Rocap G."/>
            <person name="Roy S.W."/>
            <person name="Sarai C."/>
            <person name="Schaack S."/>
            <person name="Shirato S."/>
            <person name="Slamovits C.H."/>
            <person name="Spencer D.F."/>
            <person name="Suzuki S."/>
            <person name="Worden A.Z."/>
            <person name="Zauner S."/>
            <person name="Barry K."/>
            <person name="Bell C."/>
            <person name="Bharti A.K."/>
            <person name="Crow J.A."/>
            <person name="Grimwood J."/>
            <person name="Kramer R."/>
            <person name="Lindquist E."/>
            <person name="Lucas S."/>
            <person name="Salamov A."/>
            <person name="McFadden G.I."/>
            <person name="Lane C.E."/>
            <person name="Keeling P.J."/>
            <person name="Gray M.W."/>
            <person name="Grigoriev I.V."/>
            <person name="Archibald J.M."/>
        </authorList>
    </citation>
    <scope>NUCLEOTIDE SEQUENCE</scope>
    <source>
        <strain evidence="2">CCMP2712</strain>
    </source>
</reference>
<reference evidence="2" key="2">
    <citation type="submission" date="2012-11" db="EMBL/GenBank/DDBJ databases">
        <authorList>
            <person name="Kuo A."/>
            <person name="Curtis B.A."/>
            <person name="Tanifuji G."/>
            <person name="Burki F."/>
            <person name="Gruber A."/>
            <person name="Irimia M."/>
            <person name="Maruyama S."/>
            <person name="Arias M.C."/>
            <person name="Ball S.G."/>
            <person name="Gile G.H."/>
            <person name="Hirakawa Y."/>
            <person name="Hopkins J.F."/>
            <person name="Rensing S.A."/>
            <person name="Schmutz J."/>
            <person name="Symeonidi A."/>
            <person name="Elias M."/>
            <person name="Eveleigh R.J."/>
            <person name="Herman E.K."/>
            <person name="Klute M.J."/>
            <person name="Nakayama T."/>
            <person name="Obornik M."/>
            <person name="Reyes-Prieto A."/>
            <person name="Armbrust E.V."/>
            <person name="Aves S.J."/>
            <person name="Beiko R.G."/>
            <person name="Coutinho P."/>
            <person name="Dacks J.B."/>
            <person name="Durnford D.G."/>
            <person name="Fast N.M."/>
            <person name="Green B.R."/>
            <person name="Grisdale C."/>
            <person name="Hempe F."/>
            <person name="Henrissat B."/>
            <person name="Hoppner M.P."/>
            <person name="Ishida K.-I."/>
            <person name="Kim E."/>
            <person name="Koreny L."/>
            <person name="Kroth P.G."/>
            <person name="Liu Y."/>
            <person name="Malik S.-B."/>
            <person name="Maier U.G."/>
            <person name="McRose D."/>
            <person name="Mock T."/>
            <person name="Neilson J.A."/>
            <person name="Onodera N.T."/>
            <person name="Poole A.M."/>
            <person name="Pritham E.J."/>
            <person name="Richards T.A."/>
            <person name="Rocap G."/>
            <person name="Roy S.W."/>
            <person name="Sarai C."/>
            <person name="Schaack S."/>
            <person name="Shirato S."/>
            <person name="Slamovits C.H."/>
            <person name="Spencer D.F."/>
            <person name="Suzuki S."/>
            <person name="Worden A.Z."/>
            <person name="Zauner S."/>
            <person name="Barry K."/>
            <person name="Bell C."/>
            <person name="Bharti A.K."/>
            <person name="Crow J.A."/>
            <person name="Grimwood J."/>
            <person name="Kramer R."/>
            <person name="Lindquist E."/>
            <person name="Lucas S."/>
            <person name="Salamov A."/>
            <person name="McFadden G.I."/>
            <person name="Lane C.E."/>
            <person name="Keeling P.J."/>
            <person name="Gray M.W."/>
            <person name="Grigoriev I.V."/>
            <person name="Archibald J.M."/>
        </authorList>
    </citation>
    <scope>NUCLEOTIDE SEQUENCE</scope>
    <source>
        <strain evidence="2">CCMP2712</strain>
    </source>
</reference>
<protein>
    <recommendedName>
        <fullName evidence="3">CCAAT-binding factor domain-containing protein</fullName>
    </recommendedName>
</protein>
<dbReference type="InterPro" id="IPR040155">
    <property type="entry name" value="CEBPZ/Mak21-like"/>
</dbReference>
<evidence type="ECO:0000313" key="1">
    <source>
        <dbReference type="EnsemblProtists" id="EKX42988"/>
    </source>
</evidence>
<dbReference type="STRING" id="905079.L1J384"/>
<reference evidence="1" key="3">
    <citation type="submission" date="2016-03" db="UniProtKB">
        <authorList>
            <consortium name="EnsemblProtists"/>
        </authorList>
    </citation>
    <scope>IDENTIFICATION</scope>
</reference>
<dbReference type="SUPFAM" id="SSF48371">
    <property type="entry name" value="ARM repeat"/>
    <property type="match status" value="1"/>
</dbReference>
<evidence type="ECO:0000313" key="2">
    <source>
        <dbReference type="Proteomes" id="UP000011087"/>
    </source>
</evidence>
<dbReference type="eggNOG" id="KOG2038">
    <property type="taxonomic scope" value="Eukaryota"/>
</dbReference>
<dbReference type="HOGENOM" id="CLU_034872_0_0_1"/>